<feature type="region of interest" description="Disordered" evidence="1">
    <location>
        <begin position="103"/>
        <end position="135"/>
    </location>
</feature>
<keyword evidence="3" id="KW-1185">Reference proteome</keyword>
<feature type="compositionally biased region" description="Basic and acidic residues" evidence="1">
    <location>
        <begin position="68"/>
        <end position="82"/>
    </location>
</feature>
<comment type="caution">
    <text evidence="2">The sequence shown here is derived from an EMBL/GenBank/DDBJ whole genome shotgun (WGS) entry which is preliminary data.</text>
</comment>
<sequence>MRLRTLSLVFVAFASGAFGQGVDQRVELEEFAVDPDERGGGPSDLNVSQIGEPAGANTSGKVSSGPIDTDRSILRSPQRDGADTGVAQVSRAASDLATAQVARGEGDLRSVQPDALSSPDQSAPEGVTRLGGQDRCDPQVDQSLYRACLRILERRAGDFAAPTAPVLSAEEALLAQRRADDEDPATLTIEQRIRRASQTAPDAELSSNQELASLFLPGTAPPPAQPVEDSTTLQGANLEAVLKAIGLTVPPQP</sequence>
<protein>
    <submittedName>
        <fullName evidence="2">Uncharacterized protein</fullName>
    </submittedName>
</protein>
<proteinExistence type="predicted"/>
<gene>
    <name evidence="2" type="ORF">GRI47_03555</name>
</gene>
<reference evidence="2 3" key="1">
    <citation type="submission" date="2019-12" db="EMBL/GenBank/DDBJ databases">
        <title>Genomic-based taxomic classification of the family Erythrobacteraceae.</title>
        <authorList>
            <person name="Xu L."/>
        </authorList>
    </citation>
    <scope>NUCLEOTIDE SEQUENCE [LARGE SCALE GENOMIC DNA]</scope>
    <source>
        <strain evidence="2 3">JCM 17468</strain>
    </source>
</reference>
<organism evidence="2 3">
    <name type="scientific">Qipengyuania pelagi</name>
    <dbReference type="NCBI Taxonomy" id="994320"/>
    <lineage>
        <taxon>Bacteria</taxon>
        <taxon>Pseudomonadati</taxon>
        <taxon>Pseudomonadota</taxon>
        <taxon>Alphaproteobacteria</taxon>
        <taxon>Sphingomonadales</taxon>
        <taxon>Erythrobacteraceae</taxon>
        <taxon>Qipengyuania</taxon>
    </lineage>
</organism>
<dbReference type="OrthoDB" id="7433411at2"/>
<accession>A0A844Y7S3</accession>
<name>A0A844Y7S3_9SPHN</name>
<dbReference type="RefSeq" id="WP_160659984.1">
    <property type="nucleotide sequence ID" value="NZ_BAABDV010000001.1"/>
</dbReference>
<evidence type="ECO:0000256" key="1">
    <source>
        <dbReference type="SAM" id="MobiDB-lite"/>
    </source>
</evidence>
<evidence type="ECO:0000313" key="2">
    <source>
        <dbReference type="EMBL" id="MXO53088.1"/>
    </source>
</evidence>
<feature type="region of interest" description="Disordered" evidence="1">
    <location>
        <begin position="34"/>
        <end position="88"/>
    </location>
</feature>
<dbReference type="EMBL" id="WTYD01000001">
    <property type="protein sequence ID" value="MXO53088.1"/>
    <property type="molecule type" value="Genomic_DNA"/>
</dbReference>
<evidence type="ECO:0000313" key="3">
    <source>
        <dbReference type="Proteomes" id="UP000430272"/>
    </source>
</evidence>
<dbReference type="AlphaFoldDB" id="A0A844Y7S3"/>
<dbReference type="Proteomes" id="UP000430272">
    <property type="component" value="Unassembled WGS sequence"/>
</dbReference>